<proteinExistence type="predicted"/>
<keyword evidence="4" id="KW-1185">Reference proteome</keyword>
<protein>
    <submittedName>
        <fullName evidence="3">Uncharacterized protein</fullName>
    </submittedName>
</protein>
<evidence type="ECO:0000256" key="2">
    <source>
        <dbReference type="SAM" id="Phobius"/>
    </source>
</evidence>
<dbReference type="Proteomes" id="UP001055057">
    <property type="component" value="Unassembled WGS sequence"/>
</dbReference>
<feature type="transmembrane region" description="Helical" evidence="2">
    <location>
        <begin position="6"/>
        <end position="25"/>
    </location>
</feature>
<evidence type="ECO:0000313" key="4">
    <source>
        <dbReference type="Proteomes" id="UP001055057"/>
    </source>
</evidence>
<sequence>MQSDYLVLVLAIVTISIAIGVAMWMRARVAQKKHDPERSAFTKAHGEAPRPNRPGTDHT</sequence>
<keyword evidence="2" id="KW-0812">Transmembrane</keyword>
<feature type="region of interest" description="Disordered" evidence="1">
    <location>
        <begin position="34"/>
        <end position="59"/>
    </location>
</feature>
<comment type="caution">
    <text evidence="3">The sequence shown here is derived from an EMBL/GenBank/DDBJ whole genome shotgun (WGS) entry which is preliminary data.</text>
</comment>
<name>A0ABQ4U0H9_9HYPH</name>
<gene>
    <name evidence="3" type="ORF">MPOCJGCO_2768</name>
</gene>
<evidence type="ECO:0000313" key="3">
    <source>
        <dbReference type="EMBL" id="GJE60654.1"/>
    </source>
</evidence>
<keyword evidence="2" id="KW-1133">Transmembrane helix</keyword>
<reference evidence="3" key="1">
    <citation type="journal article" date="2021" name="Front. Microbiol.">
        <title>Comprehensive Comparative Genomics and Phenotyping of Methylobacterium Species.</title>
        <authorList>
            <person name="Alessa O."/>
            <person name="Ogura Y."/>
            <person name="Fujitani Y."/>
            <person name="Takami H."/>
            <person name="Hayashi T."/>
            <person name="Sahin N."/>
            <person name="Tani A."/>
        </authorList>
    </citation>
    <scope>NUCLEOTIDE SEQUENCE</scope>
    <source>
        <strain evidence="3">DSM 23632</strain>
    </source>
</reference>
<dbReference type="EMBL" id="BPRB01000151">
    <property type="protein sequence ID" value="GJE60654.1"/>
    <property type="molecule type" value="Genomic_DNA"/>
</dbReference>
<dbReference type="RefSeq" id="WP_238183267.1">
    <property type="nucleotide sequence ID" value="NZ_BPRB01000151.1"/>
</dbReference>
<accession>A0ABQ4U0H9</accession>
<evidence type="ECO:0000256" key="1">
    <source>
        <dbReference type="SAM" id="MobiDB-lite"/>
    </source>
</evidence>
<reference evidence="3" key="2">
    <citation type="submission" date="2021-08" db="EMBL/GenBank/DDBJ databases">
        <authorList>
            <person name="Tani A."/>
            <person name="Ola A."/>
            <person name="Ogura Y."/>
            <person name="Katsura K."/>
            <person name="Hayashi T."/>
        </authorList>
    </citation>
    <scope>NUCLEOTIDE SEQUENCE</scope>
    <source>
        <strain evidence="3">DSM 23632</strain>
    </source>
</reference>
<keyword evidence="2" id="KW-0472">Membrane</keyword>
<organism evidence="3 4">
    <name type="scientific">Methylobacterium trifolii</name>
    <dbReference type="NCBI Taxonomy" id="1003092"/>
    <lineage>
        <taxon>Bacteria</taxon>
        <taxon>Pseudomonadati</taxon>
        <taxon>Pseudomonadota</taxon>
        <taxon>Alphaproteobacteria</taxon>
        <taxon>Hyphomicrobiales</taxon>
        <taxon>Methylobacteriaceae</taxon>
        <taxon>Methylobacterium</taxon>
    </lineage>
</organism>